<gene>
    <name evidence="3" type="ORF">E1956_23640</name>
</gene>
<accession>A0A4P7CVA5</accession>
<keyword evidence="1" id="KW-0472">Membrane</keyword>
<sequence>MAFDGNIWVKLKRPLSDGEKSQHLEVGAPVGAVARPGHSVFDINDIFLEMSDVMFLERGVITWGGPWLLAGAFMLLDFCYFAFATPPKGVHGGELVAAYAFAACFLVFSLGLVAVILWALHLENFTWTRRPVRFNRQTRMVHAYRGAGSQEVISVPWEKAHFFIEKRPRGAIVRAIPFVLRCHVLDDSGNVVQSFSIGPRLLSFDDETTEAGAATMEKVKARLEFIRRYMEGGPSAVTVEELLPSTTSFAAARWIATCDDKILIEQGHGDMVRRTSFVGYIQSVCAWLSWKTCRKPVWPEAIQQSSKPGAFVAGATKV</sequence>
<keyword evidence="1" id="KW-1133">Transmembrane helix</keyword>
<evidence type="ECO:0000256" key="1">
    <source>
        <dbReference type="SAM" id="Phobius"/>
    </source>
</evidence>
<dbReference type="InterPro" id="IPR046554">
    <property type="entry name" value="DUF6708"/>
</dbReference>
<dbReference type="RefSeq" id="WP_134753414.1">
    <property type="nucleotide sequence ID" value="NZ_CP038149.1"/>
</dbReference>
<name>A0A4P7CVA5_9BURK</name>
<dbReference type="EMBL" id="CP038149">
    <property type="protein sequence ID" value="QBR00086.1"/>
    <property type="molecule type" value="Genomic_DNA"/>
</dbReference>
<dbReference type="Pfam" id="PF20455">
    <property type="entry name" value="DUF6708"/>
    <property type="match status" value="1"/>
</dbReference>
<dbReference type="AlphaFoldDB" id="A0A4P7CVA5"/>
<keyword evidence="1" id="KW-0812">Transmembrane</keyword>
<proteinExistence type="predicted"/>
<dbReference type="KEGG" id="ppai:E1956_23640"/>
<evidence type="ECO:0000313" key="3">
    <source>
        <dbReference type="EMBL" id="QBR00086.1"/>
    </source>
</evidence>
<dbReference type="Proteomes" id="UP000295727">
    <property type="component" value="Chromosome 2"/>
</dbReference>
<feature type="domain" description="DUF6708" evidence="2">
    <location>
        <begin position="113"/>
        <end position="306"/>
    </location>
</feature>
<feature type="transmembrane region" description="Helical" evidence="1">
    <location>
        <begin position="95"/>
        <end position="120"/>
    </location>
</feature>
<evidence type="ECO:0000313" key="4">
    <source>
        <dbReference type="Proteomes" id="UP000295727"/>
    </source>
</evidence>
<organism evidence="3 4">
    <name type="scientific">Paraburkholderia pallida</name>
    <dbReference type="NCBI Taxonomy" id="2547399"/>
    <lineage>
        <taxon>Bacteria</taxon>
        <taxon>Pseudomonadati</taxon>
        <taxon>Pseudomonadota</taxon>
        <taxon>Betaproteobacteria</taxon>
        <taxon>Burkholderiales</taxon>
        <taxon>Burkholderiaceae</taxon>
        <taxon>Paraburkholderia</taxon>
    </lineage>
</organism>
<keyword evidence="4" id="KW-1185">Reference proteome</keyword>
<reference evidence="3 4" key="1">
    <citation type="submission" date="2019-03" db="EMBL/GenBank/DDBJ databases">
        <title>Paraburkholderia sp. 7MH5, isolated from subtropical forest soil.</title>
        <authorList>
            <person name="Gao Z.-H."/>
            <person name="Qiu L.-H."/>
        </authorList>
    </citation>
    <scope>NUCLEOTIDE SEQUENCE [LARGE SCALE GENOMIC DNA]</scope>
    <source>
        <strain evidence="3 4">7MH5</strain>
    </source>
</reference>
<feature type="transmembrane region" description="Helical" evidence="1">
    <location>
        <begin position="60"/>
        <end position="83"/>
    </location>
</feature>
<evidence type="ECO:0000259" key="2">
    <source>
        <dbReference type="Pfam" id="PF20455"/>
    </source>
</evidence>
<dbReference type="OrthoDB" id="8915060at2"/>
<protein>
    <recommendedName>
        <fullName evidence="2">DUF6708 domain-containing protein</fullName>
    </recommendedName>
</protein>